<sequence>MAHHQPNDLGLPDSDDSRRMIRRRRMLWGVGSLLSVVVICVAVMMTMLQRLEDRTASFQPPMTALERQRLLPKDPVLEAAPRLDGLRYGDGAESDATHYSVREVEAQGRDAPLGQTLILQQTHLHANTEDGLRSARQN</sequence>
<dbReference type="RefSeq" id="WP_143024416.1">
    <property type="nucleotide sequence ID" value="NZ_FNCO01000009.1"/>
</dbReference>
<keyword evidence="3" id="KW-1185">Reference proteome</keyword>
<proteinExistence type="predicted"/>
<dbReference type="OrthoDB" id="6904944at2"/>
<name>A0A1G8GMS6_9PSED</name>
<protein>
    <submittedName>
        <fullName evidence="2">Uncharacterized protein</fullName>
    </submittedName>
</protein>
<keyword evidence="1" id="KW-0472">Membrane</keyword>
<reference evidence="3" key="1">
    <citation type="submission" date="2016-10" db="EMBL/GenBank/DDBJ databases">
        <authorList>
            <person name="Varghese N."/>
            <person name="Submissions S."/>
        </authorList>
    </citation>
    <scope>NUCLEOTIDE SEQUENCE [LARGE SCALE GENOMIC DNA]</scope>
    <source>
        <strain evidence="3">ATCC 700689</strain>
    </source>
</reference>
<dbReference type="EMBL" id="FNCO01000009">
    <property type="protein sequence ID" value="SDH95610.1"/>
    <property type="molecule type" value="Genomic_DNA"/>
</dbReference>
<evidence type="ECO:0000313" key="2">
    <source>
        <dbReference type="EMBL" id="SDH95610.1"/>
    </source>
</evidence>
<evidence type="ECO:0000313" key="3">
    <source>
        <dbReference type="Proteomes" id="UP000182894"/>
    </source>
</evidence>
<organism evidence="2 3">
    <name type="scientific">Pseudomonas abietaniphila</name>
    <dbReference type="NCBI Taxonomy" id="89065"/>
    <lineage>
        <taxon>Bacteria</taxon>
        <taxon>Pseudomonadati</taxon>
        <taxon>Pseudomonadota</taxon>
        <taxon>Gammaproteobacteria</taxon>
        <taxon>Pseudomonadales</taxon>
        <taxon>Pseudomonadaceae</taxon>
        <taxon>Pseudomonas</taxon>
    </lineage>
</organism>
<gene>
    <name evidence="2" type="ORF">SAMN05216605_109194</name>
</gene>
<dbReference type="Proteomes" id="UP000182894">
    <property type="component" value="Unassembled WGS sequence"/>
</dbReference>
<accession>A0A1G8GMS6</accession>
<dbReference type="AlphaFoldDB" id="A0A1G8GMS6"/>
<feature type="transmembrane region" description="Helical" evidence="1">
    <location>
        <begin position="27"/>
        <end position="48"/>
    </location>
</feature>
<keyword evidence="1" id="KW-1133">Transmembrane helix</keyword>
<evidence type="ECO:0000256" key="1">
    <source>
        <dbReference type="SAM" id="Phobius"/>
    </source>
</evidence>
<keyword evidence="1" id="KW-0812">Transmembrane</keyword>